<dbReference type="PANTHER" id="PTHR31749">
    <property type="entry name" value="KINETOCHORE-ASSOCIATED PROTEIN NSL1 HOMOLOG"/>
    <property type="match status" value="1"/>
</dbReference>
<comment type="caution">
    <text evidence="2">The sequence shown here is derived from an EMBL/GenBank/DDBJ whole genome shotgun (WGS) entry which is preliminary data.</text>
</comment>
<organism evidence="2 3">
    <name type="scientific">Diversispora epigaea</name>
    <dbReference type="NCBI Taxonomy" id="1348612"/>
    <lineage>
        <taxon>Eukaryota</taxon>
        <taxon>Fungi</taxon>
        <taxon>Fungi incertae sedis</taxon>
        <taxon>Mucoromycota</taxon>
        <taxon>Glomeromycotina</taxon>
        <taxon>Glomeromycetes</taxon>
        <taxon>Diversisporales</taxon>
        <taxon>Diversisporaceae</taxon>
        <taxon>Diversispora</taxon>
    </lineage>
</organism>
<dbReference type="GO" id="GO:0000070">
    <property type="term" value="P:mitotic sister chromatid segregation"/>
    <property type="evidence" value="ECO:0007669"/>
    <property type="project" value="InterPro"/>
</dbReference>
<proteinExistence type="predicted"/>
<dbReference type="AlphaFoldDB" id="A0A397I170"/>
<sequence length="220" mass="25421">MEREIPKIQAEEKDDILWVQNNIYQVALEKIQKHLGNDTDPQLRETVTNLVEKWINDTFELMAPNLQVNGIDYNVALKGNDDIEPFNEGLCQKVHETRSQIDEETLILIQRRKTLPDQIKTIIQEILKIQANSVDNVDFTERKEEKVVIGDEDIEMGGVEESHNNTYKDLRDDIQKIEQTRQTFNKSLSILADLKKSVSGNLSKLERAQTVVMDINQFNS</sequence>
<dbReference type="Proteomes" id="UP000266861">
    <property type="component" value="Unassembled WGS sequence"/>
</dbReference>
<accession>A0A397I170</accession>
<dbReference type="InterPro" id="IPR013950">
    <property type="entry name" value="Mis14/Nsl1"/>
</dbReference>
<dbReference type="PANTHER" id="PTHR31749:SF3">
    <property type="entry name" value="KINETOCHORE-ASSOCIATED PROTEIN NSL1 HOMOLOG"/>
    <property type="match status" value="1"/>
</dbReference>
<evidence type="ECO:0000256" key="1">
    <source>
        <dbReference type="SAM" id="Coils"/>
    </source>
</evidence>
<dbReference type="GO" id="GO:0000444">
    <property type="term" value="C:MIS12/MIND type complex"/>
    <property type="evidence" value="ECO:0007669"/>
    <property type="project" value="TreeGrafter"/>
</dbReference>
<dbReference type="OrthoDB" id="2135762at2759"/>
<protein>
    <submittedName>
        <fullName evidence="2">Uncharacterized protein</fullName>
    </submittedName>
</protein>
<keyword evidence="3" id="KW-1185">Reference proteome</keyword>
<evidence type="ECO:0000313" key="3">
    <source>
        <dbReference type="Proteomes" id="UP000266861"/>
    </source>
</evidence>
<keyword evidence="1" id="KW-0175">Coiled coil</keyword>
<dbReference type="Pfam" id="PF08641">
    <property type="entry name" value="Mis14"/>
    <property type="match status" value="1"/>
</dbReference>
<evidence type="ECO:0000313" key="2">
    <source>
        <dbReference type="EMBL" id="RHZ67053.1"/>
    </source>
</evidence>
<dbReference type="EMBL" id="PQFF01000277">
    <property type="protein sequence ID" value="RHZ67053.1"/>
    <property type="molecule type" value="Genomic_DNA"/>
</dbReference>
<reference evidence="2 3" key="1">
    <citation type="submission" date="2018-08" db="EMBL/GenBank/DDBJ databases">
        <title>Genome and evolution of the arbuscular mycorrhizal fungus Diversispora epigaea (formerly Glomus versiforme) and its bacterial endosymbionts.</title>
        <authorList>
            <person name="Sun X."/>
            <person name="Fei Z."/>
            <person name="Harrison M."/>
        </authorList>
    </citation>
    <scope>NUCLEOTIDE SEQUENCE [LARGE SCALE GENOMIC DNA]</scope>
    <source>
        <strain evidence="2 3">IT104</strain>
    </source>
</reference>
<feature type="coiled-coil region" evidence="1">
    <location>
        <begin position="160"/>
        <end position="187"/>
    </location>
</feature>
<name>A0A397I170_9GLOM</name>
<gene>
    <name evidence="2" type="ORF">Glove_303g135</name>
</gene>